<evidence type="ECO:0000256" key="2">
    <source>
        <dbReference type="ARBA" id="ARBA00023002"/>
    </source>
</evidence>
<dbReference type="AlphaFoldDB" id="A0A1B7MMZ9"/>
<sequence length="196" mass="21754">MTAEICKIAFQNGYRCNDSARFYENEGQTGVGIQRSCVKREDIFYHVTSKVSHGGYHTRAAVKDSIPNLGYLAYDDLYLTYNAIGGNKARPTYPPPLCGALDNPVIQELATRYSKDATQILIGRQSVPLPKSSQPQCVISNSLVLNWNIESMDIAKLDALNRGKEGAVTWNPVDVDQGAVKFQRSLLTQISNCKYE</sequence>
<dbReference type="InterPro" id="IPR020471">
    <property type="entry name" value="AKR"/>
</dbReference>
<dbReference type="SUPFAM" id="SSF51430">
    <property type="entry name" value="NAD(P)-linked oxidoreductase"/>
    <property type="match status" value="1"/>
</dbReference>
<gene>
    <name evidence="3" type="ORF">K503DRAFT_794330</name>
</gene>
<reference evidence="3 4" key="1">
    <citation type="submission" date="2016-06" db="EMBL/GenBank/DDBJ databases">
        <title>Comparative genomics of the ectomycorrhizal sister species Rhizopogon vinicolor and Rhizopogon vesiculosus (Basidiomycota: Boletales) reveals a divergence of the mating type B locus.</title>
        <authorList>
            <consortium name="DOE Joint Genome Institute"/>
            <person name="Mujic A.B."/>
            <person name="Kuo A."/>
            <person name="Tritt A."/>
            <person name="Lipzen A."/>
            <person name="Chen C."/>
            <person name="Johnson J."/>
            <person name="Sharma A."/>
            <person name="Barry K."/>
            <person name="Grigoriev I.V."/>
            <person name="Spatafora J.W."/>
        </authorList>
    </citation>
    <scope>NUCLEOTIDE SEQUENCE [LARGE SCALE GENOMIC DNA]</scope>
    <source>
        <strain evidence="3 4">AM-OR11-026</strain>
    </source>
</reference>
<name>A0A1B7MMZ9_9AGAM</name>
<evidence type="ECO:0008006" key="5">
    <source>
        <dbReference type="Google" id="ProtNLM"/>
    </source>
</evidence>
<evidence type="ECO:0000313" key="4">
    <source>
        <dbReference type="Proteomes" id="UP000092154"/>
    </source>
</evidence>
<proteinExistence type="predicted"/>
<dbReference type="PANTHER" id="PTHR43827:SF3">
    <property type="entry name" value="NADP-DEPENDENT OXIDOREDUCTASE DOMAIN-CONTAINING PROTEIN"/>
    <property type="match status" value="1"/>
</dbReference>
<keyword evidence="2" id="KW-0560">Oxidoreductase</keyword>
<dbReference type="PANTHER" id="PTHR43827">
    <property type="entry name" value="2,5-DIKETO-D-GLUCONIC ACID REDUCTASE"/>
    <property type="match status" value="1"/>
</dbReference>
<keyword evidence="4" id="KW-1185">Reference proteome</keyword>
<dbReference type="STRING" id="1314800.A0A1B7MMZ9"/>
<accession>A0A1B7MMZ9</accession>
<keyword evidence="1" id="KW-0521">NADP</keyword>
<dbReference type="GO" id="GO:0016616">
    <property type="term" value="F:oxidoreductase activity, acting on the CH-OH group of donors, NAD or NADP as acceptor"/>
    <property type="evidence" value="ECO:0007669"/>
    <property type="project" value="UniProtKB-ARBA"/>
</dbReference>
<dbReference type="InterPro" id="IPR036812">
    <property type="entry name" value="NAD(P)_OxRdtase_dom_sf"/>
</dbReference>
<protein>
    <recommendedName>
        <fullName evidence="5">NADP-dependent oxidoreductase domain-containing protein</fullName>
    </recommendedName>
</protein>
<organism evidence="3 4">
    <name type="scientific">Rhizopogon vinicolor AM-OR11-026</name>
    <dbReference type="NCBI Taxonomy" id="1314800"/>
    <lineage>
        <taxon>Eukaryota</taxon>
        <taxon>Fungi</taxon>
        <taxon>Dikarya</taxon>
        <taxon>Basidiomycota</taxon>
        <taxon>Agaricomycotina</taxon>
        <taxon>Agaricomycetes</taxon>
        <taxon>Agaricomycetidae</taxon>
        <taxon>Boletales</taxon>
        <taxon>Suillineae</taxon>
        <taxon>Rhizopogonaceae</taxon>
        <taxon>Rhizopogon</taxon>
    </lineage>
</organism>
<dbReference type="EMBL" id="KV448676">
    <property type="protein sequence ID" value="OAX33984.1"/>
    <property type="molecule type" value="Genomic_DNA"/>
</dbReference>
<dbReference type="OrthoDB" id="416253at2759"/>
<evidence type="ECO:0000256" key="1">
    <source>
        <dbReference type="ARBA" id="ARBA00022857"/>
    </source>
</evidence>
<dbReference type="Gene3D" id="3.20.20.100">
    <property type="entry name" value="NADP-dependent oxidoreductase domain"/>
    <property type="match status" value="2"/>
</dbReference>
<evidence type="ECO:0000313" key="3">
    <source>
        <dbReference type="EMBL" id="OAX33984.1"/>
    </source>
</evidence>
<dbReference type="InParanoid" id="A0A1B7MMZ9"/>
<dbReference type="Proteomes" id="UP000092154">
    <property type="component" value="Unassembled WGS sequence"/>
</dbReference>